<dbReference type="PANTHER" id="PTHR36508">
    <property type="entry name" value="PROTEIN SLYX"/>
    <property type="match status" value="1"/>
</dbReference>
<dbReference type="Gene3D" id="1.20.5.300">
    <property type="match status" value="1"/>
</dbReference>
<dbReference type="Pfam" id="PF04102">
    <property type="entry name" value="SlyX"/>
    <property type="match status" value="1"/>
</dbReference>
<comment type="caution">
    <text evidence="2">The sequence shown here is derived from an EMBL/GenBank/DDBJ whole genome shotgun (WGS) entry which is preliminary data.</text>
</comment>
<gene>
    <name evidence="2" type="ORF">IGX34_12315</name>
</gene>
<protein>
    <submittedName>
        <fullName evidence="2">SlyX family protein</fullName>
    </submittedName>
</protein>
<name>A0ABR9GAW0_9GAMM</name>
<dbReference type="Proteomes" id="UP000651010">
    <property type="component" value="Unassembled WGS sequence"/>
</dbReference>
<sequence>MTMSNLEQRLTELEVRLTFVDEAVQALTVADAEQSLHIAALERLVHDLRTELASMRTGQGHDPHSEPPPPHY</sequence>
<feature type="region of interest" description="Disordered" evidence="1">
    <location>
        <begin position="52"/>
        <end position="72"/>
    </location>
</feature>
<organism evidence="2 3">
    <name type="scientific">Dyella acidiphila</name>
    <dbReference type="NCBI Taxonomy" id="2775866"/>
    <lineage>
        <taxon>Bacteria</taxon>
        <taxon>Pseudomonadati</taxon>
        <taxon>Pseudomonadota</taxon>
        <taxon>Gammaproteobacteria</taxon>
        <taxon>Lysobacterales</taxon>
        <taxon>Rhodanobacteraceae</taxon>
        <taxon>Dyella</taxon>
    </lineage>
</organism>
<accession>A0ABR9GAW0</accession>
<proteinExistence type="predicted"/>
<dbReference type="PANTHER" id="PTHR36508:SF1">
    <property type="entry name" value="PROTEIN SLYX"/>
    <property type="match status" value="1"/>
</dbReference>
<evidence type="ECO:0000256" key="1">
    <source>
        <dbReference type="SAM" id="MobiDB-lite"/>
    </source>
</evidence>
<reference evidence="2 3" key="1">
    <citation type="submission" date="2020-09" db="EMBL/GenBank/DDBJ databases">
        <title>Dyella sp. 7MK23 isolated from forest soil.</title>
        <authorList>
            <person name="Fu J."/>
        </authorList>
    </citation>
    <scope>NUCLEOTIDE SEQUENCE [LARGE SCALE GENOMIC DNA]</scope>
    <source>
        <strain evidence="2 3">7MK23</strain>
    </source>
</reference>
<evidence type="ECO:0000313" key="2">
    <source>
        <dbReference type="EMBL" id="MBE1161175.1"/>
    </source>
</evidence>
<dbReference type="InterPro" id="IPR007236">
    <property type="entry name" value="SlyX"/>
</dbReference>
<evidence type="ECO:0000313" key="3">
    <source>
        <dbReference type="Proteomes" id="UP000651010"/>
    </source>
</evidence>
<dbReference type="EMBL" id="JACZZA010000007">
    <property type="protein sequence ID" value="MBE1161175.1"/>
    <property type="molecule type" value="Genomic_DNA"/>
</dbReference>
<keyword evidence="3" id="KW-1185">Reference proteome</keyword>